<comment type="caution">
    <text evidence="1">The sequence shown here is derived from an EMBL/GenBank/DDBJ whole genome shotgun (WGS) entry which is preliminary data.</text>
</comment>
<dbReference type="EMBL" id="AHCJ01000119">
    <property type="protein sequence ID" value="EOQ54491.1"/>
    <property type="molecule type" value="Genomic_DNA"/>
</dbReference>
<gene>
    <name evidence="1" type="ORF">IAY_06803</name>
</gene>
<accession>A0ABC9SNZ4</accession>
<evidence type="ECO:0000313" key="2">
    <source>
        <dbReference type="Proteomes" id="UP000014060"/>
    </source>
</evidence>
<organism evidence="1 2">
    <name type="scientific">Bacillus cereus TIAC219</name>
    <dbReference type="NCBI Taxonomy" id="718222"/>
    <lineage>
        <taxon>Bacteria</taxon>
        <taxon>Bacillati</taxon>
        <taxon>Bacillota</taxon>
        <taxon>Bacilli</taxon>
        <taxon>Bacillales</taxon>
        <taxon>Bacillaceae</taxon>
        <taxon>Bacillus</taxon>
        <taxon>Bacillus cereus group</taxon>
    </lineage>
</organism>
<protein>
    <submittedName>
        <fullName evidence="1">Uncharacterized protein</fullName>
    </submittedName>
</protein>
<name>A0ABC9SNZ4_BACCE</name>
<sequence length="48" mass="5649">MVNGLGMTLEQQQRFFDPIIKFIKENPHLFDLVPKQSNSRTQEQTSEK</sequence>
<evidence type="ECO:0000313" key="1">
    <source>
        <dbReference type="EMBL" id="EOQ54491.1"/>
    </source>
</evidence>
<dbReference type="RefSeq" id="WP_000247102.1">
    <property type="nucleotide sequence ID" value="NZ_KB976028.1"/>
</dbReference>
<proteinExistence type="predicted"/>
<dbReference type="Proteomes" id="UP000014060">
    <property type="component" value="Unassembled WGS sequence"/>
</dbReference>
<dbReference type="AlphaFoldDB" id="A0ABC9SNZ4"/>
<reference evidence="1 2" key="1">
    <citation type="submission" date="2013-01" db="EMBL/GenBank/DDBJ databases">
        <title>The Genome Sequence of Bacillus cereus TIAC219.</title>
        <authorList>
            <consortium name="The Broad Institute Genome Sequencing Platform"/>
            <consortium name="The Broad Institute Genome Sequencing Center for Infectious Disease"/>
            <person name="Feldgarden M."/>
            <person name="Van der Auwera G.A."/>
            <person name="Mahillon J."/>
            <person name="Duprez V."/>
            <person name="Timmery S."/>
            <person name="Mattelet C."/>
            <person name="Dierick K."/>
            <person name="Sun M."/>
            <person name="Yu Z."/>
            <person name="Zhu L."/>
            <person name="Hu X."/>
            <person name="Shank E.B."/>
            <person name="Swiecicka I."/>
            <person name="Hansen B.M."/>
            <person name="Andrup L."/>
            <person name="Walker B."/>
            <person name="Young S.K."/>
            <person name="Zeng Q."/>
            <person name="Gargeya S."/>
            <person name="Fitzgerald M."/>
            <person name="Haas B."/>
            <person name="Abouelleil A."/>
            <person name="Alvarado L."/>
            <person name="Arachchi H.M."/>
            <person name="Berlin A.M."/>
            <person name="Chapman S.B."/>
            <person name="Dewar J."/>
            <person name="Goldberg J."/>
            <person name="Griggs A."/>
            <person name="Gujja S."/>
            <person name="Hansen M."/>
            <person name="Howarth C."/>
            <person name="Imamovic A."/>
            <person name="Larimer J."/>
            <person name="McCowan C."/>
            <person name="Murphy C."/>
            <person name="Neiman D."/>
            <person name="Pearson M."/>
            <person name="Priest M."/>
            <person name="Roberts A."/>
            <person name="Saif S."/>
            <person name="Shea T."/>
            <person name="Sisk P."/>
            <person name="Sykes S."/>
            <person name="Wortman J."/>
            <person name="Nusbaum C."/>
            <person name="Birren B."/>
        </authorList>
    </citation>
    <scope>NUCLEOTIDE SEQUENCE [LARGE SCALE GENOMIC DNA]</scope>
    <source>
        <strain evidence="1 2">TIAC219</strain>
    </source>
</reference>